<dbReference type="EMBL" id="NMUL01000009">
    <property type="protein sequence ID" value="OXM68656.1"/>
    <property type="molecule type" value="Genomic_DNA"/>
</dbReference>
<sequence>MTEPAAPRTRLPHATRAAVRALLLAELVAAGTRARAAGCPPEVLAAVFDARRKSAAGDGPGADESAARTRMS</sequence>
<evidence type="ECO:0000313" key="2">
    <source>
        <dbReference type="Proteomes" id="UP000215199"/>
    </source>
</evidence>
<gene>
    <name evidence="1" type="ORF">CF165_11230</name>
</gene>
<organism evidence="1 2">
    <name type="scientific">Amycolatopsis vastitatis</name>
    <dbReference type="NCBI Taxonomy" id="1905142"/>
    <lineage>
        <taxon>Bacteria</taxon>
        <taxon>Bacillati</taxon>
        <taxon>Actinomycetota</taxon>
        <taxon>Actinomycetes</taxon>
        <taxon>Pseudonocardiales</taxon>
        <taxon>Pseudonocardiaceae</taxon>
        <taxon>Amycolatopsis</taxon>
    </lineage>
</organism>
<accession>A0A229TBL0</accession>
<reference evidence="2" key="1">
    <citation type="submission" date="2017-07" db="EMBL/GenBank/DDBJ databases">
        <title>Comparative genome mining reveals phylogenetic distribution patterns of secondary metabolites in Amycolatopsis.</title>
        <authorList>
            <person name="Adamek M."/>
            <person name="Alanjary M."/>
            <person name="Sales-Ortells H."/>
            <person name="Goodfellow M."/>
            <person name="Bull A.T."/>
            <person name="Kalinowski J."/>
            <person name="Ziemert N."/>
        </authorList>
    </citation>
    <scope>NUCLEOTIDE SEQUENCE [LARGE SCALE GENOMIC DNA]</scope>
    <source>
        <strain evidence="2">H5</strain>
    </source>
</reference>
<protein>
    <submittedName>
        <fullName evidence="1">Uncharacterized protein</fullName>
    </submittedName>
</protein>
<keyword evidence="2" id="KW-1185">Reference proteome</keyword>
<evidence type="ECO:0000313" key="1">
    <source>
        <dbReference type="EMBL" id="OXM68656.1"/>
    </source>
</evidence>
<comment type="caution">
    <text evidence="1">The sequence shown here is derived from an EMBL/GenBank/DDBJ whole genome shotgun (WGS) entry which is preliminary data.</text>
</comment>
<proteinExistence type="predicted"/>
<dbReference type="AlphaFoldDB" id="A0A229TBL0"/>
<name>A0A229TBL0_9PSEU</name>
<dbReference type="Proteomes" id="UP000215199">
    <property type="component" value="Unassembled WGS sequence"/>
</dbReference>
<dbReference type="RefSeq" id="WP_093947416.1">
    <property type="nucleotide sequence ID" value="NZ_NMUL01000009.1"/>
</dbReference>